<comment type="catalytic activity">
    <reaction evidence="8">
        <text>fluoride(in) = fluoride(out)</text>
        <dbReference type="Rhea" id="RHEA:76159"/>
        <dbReference type="ChEBI" id="CHEBI:17051"/>
    </reaction>
    <physiologicalReaction direction="left-to-right" evidence="8">
        <dbReference type="Rhea" id="RHEA:76160"/>
    </physiologicalReaction>
</comment>
<dbReference type="EMBL" id="WBKB01000006">
    <property type="protein sequence ID" value="KAB1642205.1"/>
    <property type="molecule type" value="Genomic_DNA"/>
</dbReference>
<evidence type="ECO:0000256" key="4">
    <source>
        <dbReference type="ARBA" id="ARBA00022989"/>
    </source>
</evidence>
<keyword evidence="10" id="KW-0479">Metal-binding</keyword>
<dbReference type="HAMAP" id="MF_00454">
    <property type="entry name" value="FluC"/>
    <property type="match status" value="1"/>
</dbReference>
<keyword evidence="10" id="KW-0406">Ion transport</keyword>
<keyword evidence="5 10" id="KW-0472">Membrane</keyword>
<dbReference type="GO" id="GO:0140114">
    <property type="term" value="P:cellular detoxification of fluoride"/>
    <property type="evidence" value="ECO:0007669"/>
    <property type="project" value="UniProtKB-UniRule"/>
</dbReference>
<keyword evidence="6 10" id="KW-0407">Ion channel</keyword>
<keyword evidence="12" id="KW-1185">Reference proteome</keyword>
<dbReference type="OrthoDB" id="5148600at2"/>
<feature type="binding site" evidence="10">
    <location>
        <position position="109"/>
    </location>
    <ligand>
        <name>Na(+)</name>
        <dbReference type="ChEBI" id="CHEBI:29101"/>
        <note>structural</note>
    </ligand>
</feature>
<feature type="transmembrane region" description="Helical" evidence="10">
    <location>
        <begin position="42"/>
        <end position="60"/>
    </location>
</feature>
<evidence type="ECO:0000256" key="8">
    <source>
        <dbReference type="ARBA" id="ARBA00035585"/>
    </source>
</evidence>
<dbReference type="Proteomes" id="UP000433493">
    <property type="component" value="Unassembled WGS sequence"/>
</dbReference>
<dbReference type="GO" id="GO:0005886">
    <property type="term" value="C:plasma membrane"/>
    <property type="evidence" value="ECO:0007669"/>
    <property type="project" value="UniProtKB-SubCell"/>
</dbReference>
<feature type="transmembrane region" description="Helical" evidence="10">
    <location>
        <begin position="72"/>
        <end position="95"/>
    </location>
</feature>
<evidence type="ECO:0000256" key="3">
    <source>
        <dbReference type="ARBA" id="ARBA00022692"/>
    </source>
</evidence>
<comment type="similarity">
    <text evidence="7 10">Belongs to the fluoride channel Fluc/FEX (TC 1.A.43) family.</text>
</comment>
<reference evidence="11 12" key="1">
    <citation type="submission" date="2019-09" db="EMBL/GenBank/DDBJ databases">
        <title>Phylogeny of genus Pseudoclavibacter and closely related genus.</title>
        <authorList>
            <person name="Li Y."/>
        </authorList>
    </citation>
    <scope>NUCLEOTIDE SEQUENCE [LARGE SCALE GENOMIC DNA]</scope>
    <source>
        <strain evidence="11 12">KCTC 13959</strain>
    </source>
</reference>
<organism evidence="11 12">
    <name type="scientific">Gulosibacter chungangensis</name>
    <dbReference type="NCBI Taxonomy" id="979746"/>
    <lineage>
        <taxon>Bacteria</taxon>
        <taxon>Bacillati</taxon>
        <taxon>Actinomycetota</taxon>
        <taxon>Actinomycetes</taxon>
        <taxon>Micrococcales</taxon>
        <taxon>Microbacteriaceae</taxon>
        <taxon>Gulosibacter</taxon>
    </lineage>
</organism>
<protein>
    <recommendedName>
        <fullName evidence="10">Fluoride-specific ion channel FluC</fullName>
    </recommendedName>
</protein>
<keyword evidence="10" id="KW-0813">Transport</keyword>
<keyword evidence="10" id="KW-0915">Sodium</keyword>
<evidence type="ECO:0000313" key="12">
    <source>
        <dbReference type="Proteomes" id="UP000433493"/>
    </source>
</evidence>
<evidence type="ECO:0000256" key="6">
    <source>
        <dbReference type="ARBA" id="ARBA00023303"/>
    </source>
</evidence>
<evidence type="ECO:0000256" key="9">
    <source>
        <dbReference type="ARBA" id="ARBA00049940"/>
    </source>
</evidence>
<evidence type="ECO:0000256" key="5">
    <source>
        <dbReference type="ARBA" id="ARBA00023136"/>
    </source>
</evidence>
<dbReference type="GO" id="GO:0046872">
    <property type="term" value="F:metal ion binding"/>
    <property type="evidence" value="ECO:0007669"/>
    <property type="project" value="UniProtKB-KW"/>
</dbReference>
<dbReference type="AlphaFoldDB" id="A0A7J5B9F6"/>
<comment type="activity regulation">
    <text evidence="10">Na(+) is not transported, but it plays an essential structural role and its presence is essential for fluoride channel function.</text>
</comment>
<comment type="caution">
    <text evidence="11">The sequence shown here is derived from an EMBL/GenBank/DDBJ whole genome shotgun (WGS) entry which is preliminary data.</text>
</comment>
<name>A0A7J5B9F6_9MICO</name>
<feature type="transmembrane region" description="Helical" evidence="10">
    <location>
        <begin position="134"/>
        <end position="155"/>
    </location>
</feature>
<evidence type="ECO:0000256" key="2">
    <source>
        <dbReference type="ARBA" id="ARBA00022475"/>
    </source>
</evidence>
<comment type="subcellular location">
    <subcellularLocation>
        <location evidence="1 10">Cell membrane</location>
        <topology evidence="1 10">Multi-pass membrane protein</topology>
    </subcellularLocation>
</comment>
<evidence type="ECO:0000256" key="10">
    <source>
        <dbReference type="HAMAP-Rule" id="MF_00454"/>
    </source>
</evidence>
<feature type="transmembrane region" description="Helical" evidence="10">
    <location>
        <begin position="101"/>
        <end position="122"/>
    </location>
</feature>
<feature type="binding site" evidence="10">
    <location>
        <position position="112"/>
    </location>
    <ligand>
        <name>Na(+)</name>
        <dbReference type="ChEBI" id="CHEBI:29101"/>
        <note>structural</note>
    </ligand>
</feature>
<sequence length="160" mass="16550">MAPRSDAPRQPVSRQRFFWPGRHRLAPDCAGRNGGGSVSVELLLGIAVLGGLGAACRYIVSTLLTERGNWSGPGAIAVVNVVGSMGLGIAVGLALEGPVAAWLATGFFGGFTTFGTVSLDIVRLAQSGKPWQALWYSVGQLAVAVLFAIAGALLFTMPPQ</sequence>
<keyword evidence="2 10" id="KW-1003">Cell membrane</keyword>
<evidence type="ECO:0000256" key="7">
    <source>
        <dbReference type="ARBA" id="ARBA00035120"/>
    </source>
</evidence>
<dbReference type="Pfam" id="PF02537">
    <property type="entry name" value="CRCB"/>
    <property type="match status" value="1"/>
</dbReference>
<dbReference type="InterPro" id="IPR003691">
    <property type="entry name" value="FluC"/>
</dbReference>
<keyword evidence="3 10" id="KW-0812">Transmembrane</keyword>
<gene>
    <name evidence="10" type="primary">fluC</name>
    <name evidence="10" type="synonym">crcB</name>
    <name evidence="11" type="ORF">F8O05_10290</name>
</gene>
<proteinExistence type="inferred from homology"/>
<dbReference type="GO" id="GO:0062054">
    <property type="term" value="F:fluoride channel activity"/>
    <property type="evidence" value="ECO:0007669"/>
    <property type="project" value="UniProtKB-UniRule"/>
</dbReference>
<evidence type="ECO:0000313" key="11">
    <source>
        <dbReference type="EMBL" id="KAB1642205.1"/>
    </source>
</evidence>
<comment type="function">
    <text evidence="9 10">Fluoride-specific ion channel. Important for reducing fluoride concentration in the cell, thus reducing its toxicity.</text>
</comment>
<evidence type="ECO:0000256" key="1">
    <source>
        <dbReference type="ARBA" id="ARBA00004651"/>
    </source>
</evidence>
<keyword evidence="4 10" id="KW-1133">Transmembrane helix</keyword>
<accession>A0A7J5B9F6</accession>